<evidence type="ECO:0000313" key="1">
    <source>
        <dbReference type="EMBL" id="KAB1990431.1"/>
    </source>
</evidence>
<organism evidence="1 2">
    <name type="scientific">Streptomyces triticiradicis</name>
    <dbReference type="NCBI Taxonomy" id="2651189"/>
    <lineage>
        <taxon>Bacteria</taxon>
        <taxon>Bacillati</taxon>
        <taxon>Actinomycetota</taxon>
        <taxon>Actinomycetes</taxon>
        <taxon>Kitasatosporales</taxon>
        <taxon>Streptomycetaceae</taxon>
        <taxon>Streptomyces</taxon>
    </lineage>
</organism>
<evidence type="ECO:0000313" key="2">
    <source>
        <dbReference type="Proteomes" id="UP000442990"/>
    </source>
</evidence>
<dbReference type="AlphaFoldDB" id="A0A7J5DNW2"/>
<comment type="caution">
    <text evidence="1">The sequence shown here is derived from an EMBL/GenBank/DDBJ whole genome shotgun (WGS) entry which is preliminary data.</text>
</comment>
<gene>
    <name evidence="1" type="ORF">F8144_00285</name>
</gene>
<proteinExistence type="predicted"/>
<dbReference type="GO" id="GO:0050532">
    <property type="term" value="F:2-phosphosulfolactate phosphatase activity"/>
    <property type="evidence" value="ECO:0007669"/>
    <property type="project" value="InterPro"/>
</dbReference>
<dbReference type="Proteomes" id="UP000442990">
    <property type="component" value="Unassembled WGS sequence"/>
</dbReference>
<keyword evidence="2" id="KW-1185">Reference proteome</keyword>
<dbReference type="EMBL" id="WBKG01000001">
    <property type="protein sequence ID" value="KAB1990431.1"/>
    <property type="molecule type" value="Genomic_DNA"/>
</dbReference>
<dbReference type="RefSeq" id="WP_151466986.1">
    <property type="nucleotide sequence ID" value="NZ_WBKG01000001.1"/>
</dbReference>
<dbReference type="InterPro" id="IPR036702">
    <property type="entry name" value="ComB-like_sf"/>
</dbReference>
<reference evidence="1 2" key="1">
    <citation type="submission" date="2019-09" db="EMBL/GenBank/DDBJ databases">
        <title>Isolation and identification of active actinomycetes.</title>
        <authorList>
            <person name="Yu Z."/>
            <person name="Han C."/>
            <person name="Yu B."/>
        </authorList>
    </citation>
    <scope>NUCLEOTIDE SEQUENCE [LARGE SCALE GENOMIC DNA]</scope>
    <source>
        <strain evidence="1 2">NEAU-H2</strain>
    </source>
</reference>
<protein>
    <submittedName>
        <fullName evidence="1">Uncharacterized protein</fullName>
    </submittedName>
</protein>
<name>A0A7J5DNW2_9ACTN</name>
<dbReference type="GO" id="GO:0000287">
    <property type="term" value="F:magnesium ion binding"/>
    <property type="evidence" value="ECO:0007669"/>
    <property type="project" value="InterPro"/>
</dbReference>
<accession>A0A7J5DNW2</accession>
<sequence>MVDVLPFTTAVSVAVQAGSRVLPFRLPTATAAERAGAEMAAAISARRSSARLAVTRSPITPDGSWSPSPAQLREAPFASRLVLPSPHCNIISALITGAG</sequence>
<dbReference type="SUPFAM" id="SSF142823">
    <property type="entry name" value="ComB-like"/>
    <property type="match status" value="1"/>
</dbReference>